<organism evidence="11 12">
    <name type="scientific">Thelohanellus kitauei</name>
    <name type="common">Myxosporean</name>
    <dbReference type="NCBI Taxonomy" id="669202"/>
    <lineage>
        <taxon>Eukaryota</taxon>
        <taxon>Metazoa</taxon>
        <taxon>Cnidaria</taxon>
        <taxon>Myxozoa</taxon>
        <taxon>Myxosporea</taxon>
        <taxon>Bivalvulida</taxon>
        <taxon>Platysporina</taxon>
        <taxon>Myxobolidae</taxon>
        <taxon>Thelohanellus</taxon>
    </lineage>
</organism>
<dbReference type="InterPro" id="IPR036055">
    <property type="entry name" value="LDL_receptor-like_sf"/>
</dbReference>
<evidence type="ECO:0000313" key="11">
    <source>
        <dbReference type="EMBL" id="KII70167.1"/>
    </source>
</evidence>
<evidence type="ECO:0000256" key="1">
    <source>
        <dbReference type="ARBA" id="ARBA00004167"/>
    </source>
</evidence>
<evidence type="ECO:0000256" key="9">
    <source>
        <dbReference type="ARBA" id="ARBA00023180"/>
    </source>
</evidence>
<keyword evidence="11" id="KW-0449">Lipoprotein</keyword>
<sequence length="321" mass="36481">MTGFISLKSIQLSGKLCKNNSNLLISGYKVNRGIKVTHIKIISPNGTMNYEESIPEKLQALEMSDHTLFYFFRGRTRVKSLSESKNHQMYNYSFDNLIVDVKETNVFNSYFNAATKHGIFKNDYFVLLKNIQDAHIVIHDQLHIGYGCKYSTCDEFCFSRSSDQFECGCRDGWKYNDDKLQCICESDVKNCQMCQMNEFYCANGKCIPSYLRCDGSDDCGDNSDEDCTILTNNCLEKNTICDGNKDCPDGSDEYGCNDLKPKCPLGSFQCLNDKCIPYEQVCNKKFDCEDESDEENCDSNLLMLKPLNAALMALNVMMVSV</sequence>
<dbReference type="GO" id="GO:0005886">
    <property type="term" value="C:plasma membrane"/>
    <property type="evidence" value="ECO:0007669"/>
    <property type="project" value="TreeGrafter"/>
</dbReference>
<evidence type="ECO:0000256" key="7">
    <source>
        <dbReference type="ARBA" id="ARBA00023136"/>
    </source>
</evidence>
<keyword evidence="7" id="KW-0472">Membrane</keyword>
<dbReference type="InterPro" id="IPR050685">
    <property type="entry name" value="LDLR"/>
</dbReference>
<keyword evidence="12" id="KW-1185">Reference proteome</keyword>
<evidence type="ECO:0000256" key="5">
    <source>
        <dbReference type="ARBA" id="ARBA00022737"/>
    </source>
</evidence>
<dbReference type="AlphaFoldDB" id="A0A0C2N8D7"/>
<dbReference type="GO" id="GO:0016192">
    <property type="term" value="P:vesicle-mediated transport"/>
    <property type="evidence" value="ECO:0007669"/>
    <property type="project" value="UniProtKB-ARBA"/>
</dbReference>
<dbReference type="OrthoDB" id="9991628at2759"/>
<feature type="disulfide bond" evidence="10">
    <location>
        <begin position="241"/>
        <end position="256"/>
    </location>
</feature>
<proteinExistence type="predicted"/>
<dbReference type="Proteomes" id="UP000031668">
    <property type="component" value="Unassembled WGS sequence"/>
</dbReference>
<dbReference type="SMART" id="SM00192">
    <property type="entry name" value="LDLa"/>
    <property type="match status" value="3"/>
</dbReference>
<keyword evidence="6" id="KW-1133">Transmembrane helix</keyword>
<evidence type="ECO:0000256" key="10">
    <source>
        <dbReference type="PROSITE-ProRule" id="PRU00124"/>
    </source>
</evidence>
<dbReference type="PROSITE" id="PS50068">
    <property type="entry name" value="LDLRA_2"/>
    <property type="match status" value="3"/>
</dbReference>
<dbReference type="PANTHER" id="PTHR24270">
    <property type="entry name" value="LOW-DENSITY LIPOPROTEIN RECEPTOR-RELATED"/>
    <property type="match status" value="1"/>
</dbReference>
<dbReference type="Pfam" id="PF00057">
    <property type="entry name" value="Ldl_recept_a"/>
    <property type="match status" value="2"/>
</dbReference>
<dbReference type="FunFam" id="4.10.400.10:FF:000034">
    <property type="entry name" value="Low-density lipoprotein receptor-related protein 2"/>
    <property type="match status" value="1"/>
</dbReference>
<evidence type="ECO:0000256" key="3">
    <source>
        <dbReference type="ARBA" id="ARBA00022692"/>
    </source>
</evidence>
<keyword evidence="9" id="KW-0325">Glycoprotein</keyword>
<dbReference type="InterPro" id="IPR023415">
    <property type="entry name" value="LDLR_class-A_CS"/>
</dbReference>
<name>A0A0C2N8D7_THEKT</name>
<keyword evidence="5" id="KW-0677">Repeat</keyword>
<feature type="disulfide bond" evidence="10">
    <location>
        <begin position="201"/>
        <end position="219"/>
    </location>
</feature>
<reference evidence="11 12" key="1">
    <citation type="journal article" date="2014" name="Genome Biol. Evol.">
        <title>The genome of the myxosporean Thelohanellus kitauei shows adaptations to nutrient acquisition within its fish host.</title>
        <authorList>
            <person name="Yang Y."/>
            <person name="Xiong J."/>
            <person name="Zhou Z."/>
            <person name="Huo F."/>
            <person name="Miao W."/>
            <person name="Ran C."/>
            <person name="Liu Y."/>
            <person name="Zhang J."/>
            <person name="Feng J."/>
            <person name="Wang M."/>
            <person name="Wang M."/>
            <person name="Wang L."/>
            <person name="Yao B."/>
        </authorList>
    </citation>
    <scope>NUCLEOTIDE SEQUENCE [LARGE SCALE GENOMIC DNA]</scope>
    <source>
        <strain evidence="11">Wuqing</strain>
    </source>
</reference>
<dbReference type="PANTHER" id="PTHR24270:SF61">
    <property type="entry name" value="EGF-LIKE DOMAIN-CONTAINING PROTEIN"/>
    <property type="match status" value="1"/>
</dbReference>
<dbReference type="CDD" id="cd00112">
    <property type="entry name" value="LDLa"/>
    <property type="match status" value="2"/>
</dbReference>
<dbReference type="Gene3D" id="4.10.400.10">
    <property type="entry name" value="Low-density Lipoprotein Receptor"/>
    <property type="match status" value="3"/>
</dbReference>
<dbReference type="SUPFAM" id="SSF57424">
    <property type="entry name" value="LDL receptor-like module"/>
    <property type="match status" value="3"/>
</dbReference>
<keyword evidence="8 10" id="KW-1015">Disulfide bond</keyword>
<comment type="subcellular location">
    <subcellularLocation>
        <location evidence="2">Endomembrane system</location>
    </subcellularLocation>
    <subcellularLocation>
        <location evidence="1">Membrane</location>
        <topology evidence="1">Single-pass membrane protein</topology>
    </subcellularLocation>
</comment>
<dbReference type="GO" id="GO:0012505">
    <property type="term" value="C:endomembrane system"/>
    <property type="evidence" value="ECO:0007669"/>
    <property type="project" value="UniProtKB-SubCell"/>
</dbReference>
<dbReference type="PRINTS" id="PR00261">
    <property type="entry name" value="LDLRECEPTOR"/>
</dbReference>
<feature type="disulfide bond" evidence="10">
    <location>
        <begin position="282"/>
        <end position="297"/>
    </location>
</feature>
<comment type="caution">
    <text evidence="10">Lacks conserved residue(s) required for the propagation of feature annotation.</text>
</comment>
<keyword evidence="11" id="KW-0675">Receptor</keyword>
<dbReference type="PROSITE" id="PS01209">
    <property type="entry name" value="LDLRA_1"/>
    <property type="match status" value="2"/>
</dbReference>
<feature type="disulfide bond" evidence="10">
    <location>
        <begin position="263"/>
        <end position="275"/>
    </location>
</feature>
<feature type="disulfide bond" evidence="10">
    <location>
        <begin position="270"/>
        <end position="288"/>
    </location>
</feature>
<comment type="caution">
    <text evidence="11">The sequence shown here is derived from an EMBL/GenBank/DDBJ whole genome shotgun (WGS) entry which is preliminary data.</text>
</comment>
<accession>A0A0C2N8D7</accession>
<protein>
    <submittedName>
        <fullName evidence="11">Low-density lipoprotein receptor-related protein 2</fullName>
    </submittedName>
</protein>
<evidence type="ECO:0000256" key="8">
    <source>
        <dbReference type="ARBA" id="ARBA00023157"/>
    </source>
</evidence>
<dbReference type="EMBL" id="JWZT01002159">
    <property type="protein sequence ID" value="KII70167.1"/>
    <property type="molecule type" value="Genomic_DNA"/>
</dbReference>
<evidence type="ECO:0000313" key="12">
    <source>
        <dbReference type="Proteomes" id="UP000031668"/>
    </source>
</evidence>
<evidence type="ECO:0000256" key="2">
    <source>
        <dbReference type="ARBA" id="ARBA00004308"/>
    </source>
</evidence>
<gene>
    <name evidence="11" type="ORF">RF11_01620</name>
</gene>
<evidence type="ECO:0000256" key="6">
    <source>
        <dbReference type="ARBA" id="ARBA00022989"/>
    </source>
</evidence>
<evidence type="ECO:0000256" key="4">
    <source>
        <dbReference type="ARBA" id="ARBA00022729"/>
    </source>
</evidence>
<keyword evidence="4" id="KW-0732">Signal</keyword>
<dbReference type="InterPro" id="IPR002172">
    <property type="entry name" value="LDrepeatLR_classA_rpt"/>
</dbReference>
<keyword evidence="3" id="KW-0812">Transmembrane</keyword>
<feature type="disulfide bond" evidence="10">
    <location>
        <begin position="194"/>
        <end position="206"/>
    </location>
</feature>